<dbReference type="AlphaFoldDB" id="A0A2V4N9E3"/>
<protein>
    <submittedName>
        <fullName evidence="1">Uncharacterized protein</fullName>
    </submittedName>
</protein>
<name>A0A2V4N9E3_9ACTN</name>
<dbReference type="EMBL" id="PYBW01000038">
    <property type="protein sequence ID" value="PYC80858.1"/>
    <property type="molecule type" value="Genomic_DNA"/>
</dbReference>
<keyword evidence="2" id="KW-1185">Reference proteome</keyword>
<gene>
    <name evidence="1" type="ORF">C7C46_11980</name>
</gene>
<evidence type="ECO:0000313" key="1">
    <source>
        <dbReference type="EMBL" id="PYC80858.1"/>
    </source>
</evidence>
<accession>A0A2V4N9E3</accession>
<proteinExistence type="predicted"/>
<dbReference type="Proteomes" id="UP000248039">
    <property type="component" value="Unassembled WGS sequence"/>
</dbReference>
<comment type="caution">
    <text evidence="1">The sequence shown here is derived from an EMBL/GenBank/DDBJ whole genome shotgun (WGS) entry which is preliminary data.</text>
</comment>
<evidence type="ECO:0000313" key="2">
    <source>
        <dbReference type="Proteomes" id="UP000248039"/>
    </source>
</evidence>
<sequence length="87" mass="9104">MAGQPLPASAFDGCFVAHISALRRADFAASMSGSSSLIRCSPTSWSVAVETKTLVATCLLLSVSRLASRATVRRPEAPDGIDGHDRT</sequence>
<dbReference type="RefSeq" id="WP_110668632.1">
    <property type="nucleotide sequence ID" value="NZ_PYBW01000038.1"/>
</dbReference>
<reference evidence="1 2" key="1">
    <citation type="submission" date="2018-03" db="EMBL/GenBank/DDBJ databases">
        <title>Bioinformatic expansion and discovery of thiopeptide antibiotics.</title>
        <authorList>
            <person name="Schwalen C.J."/>
            <person name="Hudson G.A."/>
            <person name="Mitchell D.A."/>
        </authorList>
    </citation>
    <scope>NUCLEOTIDE SEQUENCE [LARGE SCALE GENOMIC DNA]</scope>
    <source>
        <strain evidence="1 2">ATCC 21389</strain>
    </source>
</reference>
<organism evidence="1 2">
    <name type="scientific">Streptomyces tateyamensis</name>
    <dbReference type="NCBI Taxonomy" id="565073"/>
    <lineage>
        <taxon>Bacteria</taxon>
        <taxon>Bacillati</taxon>
        <taxon>Actinomycetota</taxon>
        <taxon>Actinomycetes</taxon>
        <taxon>Kitasatosporales</taxon>
        <taxon>Streptomycetaceae</taxon>
        <taxon>Streptomyces</taxon>
    </lineage>
</organism>